<feature type="non-terminal residue" evidence="2">
    <location>
        <position position="1"/>
    </location>
</feature>
<name>A0A9X9PV40_GULGU</name>
<keyword evidence="3" id="KW-1185">Reference proteome</keyword>
<gene>
    <name evidence="2" type="ORF">BN2614_LOCUS2</name>
</gene>
<dbReference type="AlphaFoldDB" id="A0A9X9PV40"/>
<sequence length="76" mass="7819">PAPALPAPRGARPSRSGGPSRRRPGAPRGRRRQRFLPVQVPGAEVSPGETEALGQGSAGRIPGRGQHRAAGLAFPP</sequence>
<protein>
    <submittedName>
        <fullName evidence="2">Uncharacterized protein</fullName>
    </submittedName>
</protein>
<comment type="caution">
    <text evidence="2">The sequence shown here is derived from an EMBL/GenBank/DDBJ whole genome shotgun (WGS) entry which is preliminary data.</text>
</comment>
<dbReference type="EMBL" id="CYRY02003157">
    <property type="protein sequence ID" value="VCW67810.1"/>
    <property type="molecule type" value="Genomic_DNA"/>
</dbReference>
<accession>A0A9X9PV40</accession>
<feature type="compositionally biased region" description="Low complexity" evidence="1">
    <location>
        <begin position="7"/>
        <end position="19"/>
    </location>
</feature>
<evidence type="ECO:0000313" key="2">
    <source>
        <dbReference type="EMBL" id="VCW67810.1"/>
    </source>
</evidence>
<proteinExistence type="predicted"/>
<feature type="non-terminal residue" evidence="2">
    <location>
        <position position="76"/>
    </location>
</feature>
<evidence type="ECO:0000256" key="1">
    <source>
        <dbReference type="SAM" id="MobiDB-lite"/>
    </source>
</evidence>
<organism evidence="2 3">
    <name type="scientific">Gulo gulo</name>
    <name type="common">Wolverine</name>
    <name type="synonym">Gluton</name>
    <dbReference type="NCBI Taxonomy" id="48420"/>
    <lineage>
        <taxon>Eukaryota</taxon>
        <taxon>Metazoa</taxon>
        <taxon>Chordata</taxon>
        <taxon>Craniata</taxon>
        <taxon>Vertebrata</taxon>
        <taxon>Euteleostomi</taxon>
        <taxon>Mammalia</taxon>
        <taxon>Eutheria</taxon>
        <taxon>Laurasiatheria</taxon>
        <taxon>Carnivora</taxon>
        <taxon>Caniformia</taxon>
        <taxon>Musteloidea</taxon>
        <taxon>Mustelidae</taxon>
        <taxon>Guloninae</taxon>
        <taxon>Gulo</taxon>
    </lineage>
</organism>
<dbReference type="Proteomes" id="UP000269945">
    <property type="component" value="Unassembled WGS sequence"/>
</dbReference>
<evidence type="ECO:0000313" key="3">
    <source>
        <dbReference type="Proteomes" id="UP000269945"/>
    </source>
</evidence>
<feature type="region of interest" description="Disordered" evidence="1">
    <location>
        <begin position="1"/>
        <end position="76"/>
    </location>
</feature>
<feature type="compositionally biased region" description="Basic residues" evidence="1">
    <location>
        <begin position="20"/>
        <end position="34"/>
    </location>
</feature>
<reference evidence="2 3" key="1">
    <citation type="submission" date="2018-10" db="EMBL/GenBank/DDBJ databases">
        <authorList>
            <person name="Ekblom R."/>
            <person name="Jareborg N."/>
        </authorList>
    </citation>
    <scope>NUCLEOTIDE SEQUENCE [LARGE SCALE GENOMIC DNA]</scope>
    <source>
        <tissue evidence="2">Muscle</tissue>
    </source>
</reference>